<name>A0A9D4RA96_DREPO</name>
<protein>
    <submittedName>
        <fullName evidence="1">Uncharacterized protein</fullName>
    </submittedName>
</protein>
<comment type="caution">
    <text evidence="1">The sequence shown here is derived from an EMBL/GenBank/DDBJ whole genome shotgun (WGS) entry which is preliminary data.</text>
</comment>
<reference evidence="1" key="2">
    <citation type="submission" date="2020-11" db="EMBL/GenBank/DDBJ databases">
        <authorList>
            <person name="McCartney M.A."/>
            <person name="Auch B."/>
            <person name="Kono T."/>
            <person name="Mallez S."/>
            <person name="Becker A."/>
            <person name="Gohl D.M."/>
            <person name="Silverstein K.A.T."/>
            <person name="Koren S."/>
            <person name="Bechman K.B."/>
            <person name="Herman A."/>
            <person name="Abrahante J.E."/>
            <person name="Garbe J."/>
        </authorList>
    </citation>
    <scope>NUCLEOTIDE SEQUENCE</scope>
    <source>
        <strain evidence="1">Duluth1</strain>
        <tissue evidence="1">Whole animal</tissue>
    </source>
</reference>
<evidence type="ECO:0000313" key="1">
    <source>
        <dbReference type="EMBL" id="KAH3860038.1"/>
    </source>
</evidence>
<proteinExistence type="predicted"/>
<keyword evidence="2" id="KW-1185">Reference proteome</keyword>
<dbReference type="AlphaFoldDB" id="A0A9D4RA96"/>
<accession>A0A9D4RA96</accession>
<dbReference type="Proteomes" id="UP000828390">
    <property type="component" value="Unassembled WGS sequence"/>
</dbReference>
<evidence type="ECO:0000313" key="2">
    <source>
        <dbReference type="Proteomes" id="UP000828390"/>
    </source>
</evidence>
<gene>
    <name evidence="1" type="ORF">DPMN_022931</name>
</gene>
<reference evidence="1" key="1">
    <citation type="journal article" date="2019" name="bioRxiv">
        <title>The Genome of the Zebra Mussel, Dreissena polymorpha: A Resource for Invasive Species Research.</title>
        <authorList>
            <person name="McCartney M.A."/>
            <person name="Auch B."/>
            <person name="Kono T."/>
            <person name="Mallez S."/>
            <person name="Zhang Y."/>
            <person name="Obille A."/>
            <person name="Becker A."/>
            <person name="Abrahante J.E."/>
            <person name="Garbe J."/>
            <person name="Badalamenti J.P."/>
            <person name="Herman A."/>
            <person name="Mangelson H."/>
            <person name="Liachko I."/>
            <person name="Sullivan S."/>
            <person name="Sone E.D."/>
            <person name="Koren S."/>
            <person name="Silverstein K.A.T."/>
            <person name="Beckman K.B."/>
            <person name="Gohl D.M."/>
        </authorList>
    </citation>
    <scope>NUCLEOTIDE SEQUENCE</scope>
    <source>
        <strain evidence="1">Duluth1</strain>
        <tissue evidence="1">Whole animal</tissue>
    </source>
</reference>
<sequence length="100" mass="10356">MLPQMASSVGGPVLQQITSSVGGAMLPQMTSSVDGAVLPQMTDSISGAGLPFGTVIIGGGHDIPSVDVPGSYVRSVAFMYKHNVQLSIMFVLTTKTLFPM</sequence>
<dbReference type="EMBL" id="JAIWYP010000002">
    <property type="protein sequence ID" value="KAH3860038.1"/>
    <property type="molecule type" value="Genomic_DNA"/>
</dbReference>
<organism evidence="1 2">
    <name type="scientific">Dreissena polymorpha</name>
    <name type="common">Zebra mussel</name>
    <name type="synonym">Mytilus polymorpha</name>
    <dbReference type="NCBI Taxonomy" id="45954"/>
    <lineage>
        <taxon>Eukaryota</taxon>
        <taxon>Metazoa</taxon>
        <taxon>Spiralia</taxon>
        <taxon>Lophotrochozoa</taxon>
        <taxon>Mollusca</taxon>
        <taxon>Bivalvia</taxon>
        <taxon>Autobranchia</taxon>
        <taxon>Heteroconchia</taxon>
        <taxon>Euheterodonta</taxon>
        <taxon>Imparidentia</taxon>
        <taxon>Neoheterodontei</taxon>
        <taxon>Myida</taxon>
        <taxon>Dreissenoidea</taxon>
        <taxon>Dreissenidae</taxon>
        <taxon>Dreissena</taxon>
    </lineage>
</organism>